<dbReference type="InterPro" id="IPR053781">
    <property type="entry name" value="F-box_AtFBL13-like"/>
</dbReference>
<dbReference type="CDD" id="cd22160">
    <property type="entry name" value="F-box_AtFBL13-like"/>
    <property type="match status" value="1"/>
</dbReference>
<dbReference type="InterPro" id="IPR032675">
    <property type="entry name" value="LRR_dom_sf"/>
</dbReference>
<proteinExistence type="inferred from homology"/>
<evidence type="ECO:0000313" key="3">
    <source>
        <dbReference type="Proteomes" id="UP000032180"/>
    </source>
</evidence>
<reference evidence="2 3" key="1">
    <citation type="submission" date="2012-08" db="EMBL/GenBank/DDBJ databases">
        <title>Oryza genome evolution.</title>
        <authorList>
            <person name="Wing R.A."/>
        </authorList>
    </citation>
    <scope>NUCLEOTIDE SEQUENCE</scope>
</reference>
<organism evidence="2 3">
    <name type="scientific">Leersia perrieri</name>
    <dbReference type="NCBI Taxonomy" id="77586"/>
    <lineage>
        <taxon>Eukaryota</taxon>
        <taxon>Viridiplantae</taxon>
        <taxon>Streptophyta</taxon>
        <taxon>Embryophyta</taxon>
        <taxon>Tracheophyta</taxon>
        <taxon>Spermatophyta</taxon>
        <taxon>Magnoliopsida</taxon>
        <taxon>Liliopsida</taxon>
        <taxon>Poales</taxon>
        <taxon>Poaceae</taxon>
        <taxon>BOP clade</taxon>
        <taxon>Oryzoideae</taxon>
        <taxon>Oryzeae</taxon>
        <taxon>Oryzinae</taxon>
        <taxon>Leersia</taxon>
    </lineage>
</organism>
<protein>
    <recommendedName>
        <fullName evidence="4">F-box domain-containing protein</fullName>
    </recommendedName>
</protein>
<dbReference type="PANTHER" id="PTHR31495">
    <property type="entry name" value="PEROXYGENASE 3-RELATED"/>
    <property type="match status" value="1"/>
</dbReference>
<dbReference type="AlphaFoldDB" id="A0A0D9VRD1"/>
<dbReference type="STRING" id="77586.A0A0D9VRD1"/>
<name>A0A0D9VRD1_9ORYZ</name>
<dbReference type="Pfam" id="PF05042">
    <property type="entry name" value="Caleosin"/>
    <property type="match status" value="1"/>
</dbReference>
<dbReference type="eggNOG" id="ENOG502QQD0">
    <property type="taxonomic scope" value="Eukaryota"/>
</dbReference>
<dbReference type="PANTHER" id="PTHR31495:SF34">
    <property type="entry name" value="OS03G0222600 PROTEIN"/>
    <property type="match status" value="1"/>
</dbReference>
<dbReference type="Proteomes" id="UP000032180">
    <property type="component" value="Chromosome 3"/>
</dbReference>
<dbReference type="InterPro" id="IPR007736">
    <property type="entry name" value="Caleosin-related"/>
</dbReference>
<evidence type="ECO:0000313" key="2">
    <source>
        <dbReference type="EnsemblPlants" id="LPERR03G07940.2"/>
    </source>
</evidence>
<dbReference type="Gene3D" id="3.80.10.10">
    <property type="entry name" value="Ribonuclease Inhibitor"/>
    <property type="match status" value="1"/>
</dbReference>
<dbReference type="GO" id="GO:0005509">
    <property type="term" value="F:calcium ion binding"/>
    <property type="evidence" value="ECO:0007669"/>
    <property type="project" value="TreeGrafter"/>
</dbReference>
<dbReference type="EnsemblPlants" id="LPERR03G07940.2">
    <property type="protein sequence ID" value="LPERR03G07940.2"/>
    <property type="gene ID" value="LPERR03G07940"/>
</dbReference>
<reference evidence="2" key="3">
    <citation type="submission" date="2015-04" db="UniProtKB">
        <authorList>
            <consortium name="EnsemblPlants"/>
        </authorList>
    </citation>
    <scope>IDENTIFICATION</scope>
</reference>
<dbReference type="InterPro" id="IPR036047">
    <property type="entry name" value="F-box-like_dom_sf"/>
</dbReference>
<dbReference type="GO" id="GO:0004497">
    <property type="term" value="F:monooxygenase activity"/>
    <property type="evidence" value="ECO:0007669"/>
    <property type="project" value="TreeGrafter"/>
</dbReference>
<comment type="similarity">
    <text evidence="1">Belongs to the caleosin family.</text>
</comment>
<reference evidence="3" key="2">
    <citation type="submission" date="2013-12" db="EMBL/GenBank/DDBJ databases">
        <authorList>
            <person name="Yu Y."/>
            <person name="Lee S."/>
            <person name="de Baynast K."/>
            <person name="Wissotski M."/>
            <person name="Liu L."/>
            <person name="Talag J."/>
            <person name="Goicoechea J."/>
            <person name="Angelova A."/>
            <person name="Jetty R."/>
            <person name="Kudrna D."/>
            <person name="Golser W."/>
            <person name="Rivera L."/>
            <person name="Zhang J."/>
            <person name="Wing R."/>
        </authorList>
    </citation>
    <scope>NUCLEOTIDE SEQUENCE</scope>
</reference>
<dbReference type="Gramene" id="LPERR03G07940.2">
    <property type="protein sequence ID" value="LPERR03G07940.2"/>
    <property type="gene ID" value="LPERR03G07940"/>
</dbReference>
<keyword evidence="3" id="KW-1185">Reference proteome</keyword>
<sequence length="763" mass="86377">MDVDDDPADDLDRISALPDDLLHVILSFLRDEIMATRTAVLSRRWRHVWTKSQELYFVDWYPNKQRKKRGRWFPGFVNWALARRGDADLQSLSIIMSRPKNATSDQVNDWICYAMQRAVKTFTISSPVVHSSYLPIVELPSHGRAESIKLSMSSFRLRLPASQDARYEALIELDISSTWFDEEDGVGVRGRTLGDFVSTCCPRLRKLKLWCPKKLTRLVLRADELEELRVSLADDLLTLDVRAPNLRVFGLNLFRLGQLPRPYWKLIESGVVRIVAPRLEEIDMDNILGWRSRDLRIGDLTSVRRLSNLGLEMHGQYCWETDYGFWLLTNCPNIEHVGLHLRHNMLSMHELVDLMDIDAPQLHKVRSMIVKASDSRPEHFFATSVHSLLLMCPGLRSLCIDITDGDQISLFEDRDTLASHPDITLEFLQEASIIGFTGTDQEMYIVSFLFGISPSIMTMTIHRAKEVTLNNITTDSDDDDDGGGDLNPSNLLKIPSTCHETYIPGSDTAIRKRGRTTDPGCIYELSPRTRMASSSDPSMDTVAPHAAVTSERKLNLDLQEQLPKPYLARALVAVDPSHPQGTQGRDARGLSVLQQHAAFFDRNNDGIIYPWETFQGLRAIGCGFPVSFTLAIVINLALSYPTQPGWMPSLLLSVHVKNIHKAKHGSDSETYDTEGRFDPSKFDAIFSKYGRTQPNALTKDELNTMLKANRNMYDFIGWGASSLEWKLLYSVAKDKDGLLQRDAVRGVFDGSLFERLQDSKKSS</sequence>
<accession>A0A0D9VRD1</accession>
<dbReference type="HOGENOM" id="CLU_365785_0_0_1"/>
<evidence type="ECO:0008006" key="4">
    <source>
        <dbReference type="Google" id="ProtNLM"/>
    </source>
</evidence>
<evidence type="ECO:0000256" key="1">
    <source>
        <dbReference type="ARBA" id="ARBA00006765"/>
    </source>
</evidence>
<dbReference type="SUPFAM" id="SSF81383">
    <property type="entry name" value="F-box domain"/>
    <property type="match status" value="1"/>
</dbReference>